<dbReference type="OrthoDB" id="9810372at2"/>
<sequence length="401" mass="40689">MARKSLSTDIRRSVLRNGPAASKMLPSDARIHHRALVLQHLFDGGPVSRADLSRLTGLTRVTVSDVVADLIGDQLVIELGLRPCSHVGKPATLVGVNASGAHIVCLDLSDDTVLRGALYDLEGTVVTTTQVALGGDTGEAAVLKTLALAGRLLEAAPGRVLGVGVGTPGVVSLDGVVHHAPNLGWTDLGLQERLQADLGFHTYVANDADTAALAEDTFGNGSGSGLVLVEISHGVGAGILLDGALLRGPDGTAGEIGHVNVTAAAALAAATAGIEPSTDEGPECSCGRRGCLEAFLSVPRLRARVHGLDQAGAAAELAAGGRQLGRVLAPVVQALGLRDVVLSGPEELLGGAFCEATEATLVALTRPFGDARVHVRMSALGHDGILAGAAAHVLGRELGLS</sequence>
<dbReference type="SUPFAM" id="SSF53067">
    <property type="entry name" value="Actin-like ATPase domain"/>
    <property type="match status" value="1"/>
</dbReference>
<dbReference type="InterPro" id="IPR000600">
    <property type="entry name" value="ROK"/>
</dbReference>
<name>A0A2A9E822_9MICO</name>
<gene>
    <name evidence="2" type="ORF">ATL42_2719</name>
</gene>
<dbReference type="PANTHER" id="PTHR18964">
    <property type="entry name" value="ROK (REPRESSOR, ORF, KINASE) FAMILY"/>
    <property type="match status" value="1"/>
</dbReference>
<dbReference type="PANTHER" id="PTHR18964:SF149">
    <property type="entry name" value="BIFUNCTIONAL UDP-N-ACETYLGLUCOSAMINE 2-EPIMERASE_N-ACETYLMANNOSAMINE KINASE"/>
    <property type="match status" value="1"/>
</dbReference>
<dbReference type="SUPFAM" id="SSF46785">
    <property type="entry name" value="Winged helix' DNA-binding domain"/>
    <property type="match status" value="1"/>
</dbReference>
<dbReference type="InterPro" id="IPR036390">
    <property type="entry name" value="WH_DNA-bd_sf"/>
</dbReference>
<protein>
    <submittedName>
        <fullName evidence="2">Putative NBD/HSP70 family sugar kinase</fullName>
    </submittedName>
</protein>
<evidence type="ECO:0000313" key="3">
    <source>
        <dbReference type="Proteomes" id="UP000225548"/>
    </source>
</evidence>
<dbReference type="InterPro" id="IPR036388">
    <property type="entry name" value="WH-like_DNA-bd_sf"/>
</dbReference>
<dbReference type="PROSITE" id="PS01125">
    <property type="entry name" value="ROK"/>
    <property type="match status" value="1"/>
</dbReference>
<dbReference type="InterPro" id="IPR049874">
    <property type="entry name" value="ROK_cs"/>
</dbReference>
<proteinExistence type="inferred from homology"/>
<evidence type="ECO:0000313" key="2">
    <source>
        <dbReference type="EMBL" id="PFG34796.1"/>
    </source>
</evidence>
<dbReference type="Gene3D" id="3.30.420.40">
    <property type="match status" value="2"/>
</dbReference>
<reference evidence="2 3" key="1">
    <citation type="submission" date="2017-10" db="EMBL/GenBank/DDBJ databases">
        <title>Sequencing the genomes of 1000 actinobacteria strains.</title>
        <authorList>
            <person name="Klenk H.-P."/>
        </authorList>
    </citation>
    <scope>NUCLEOTIDE SEQUENCE [LARGE SCALE GENOMIC DNA]</scope>
    <source>
        <strain evidence="2 3">DSM 18966</strain>
    </source>
</reference>
<keyword evidence="2" id="KW-0418">Kinase</keyword>
<comment type="caution">
    <text evidence="2">The sequence shown here is derived from an EMBL/GenBank/DDBJ whole genome shotgun (WGS) entry which is preliminary data.</text>
</comment>
<keyword evidence="3" id="KW-1185">Reference proteome</keyword>
<comment type="similarity">
    <text evidence="1">Belongs to the ROK (NagC/XylR) family.</text>
</comment>
<dbReference type="InterPro" id="IPR043129">
    <property type="entry name" value="ATPase_NBD"/>
</dbReference>
<dbReference type="AlphaFoldDB" id="A0A2A9E822"/>
<organism evidence="2 3">
    <name type="scientific">Sanguibacter antarcticus</name>
    <dbReference type="NCBI Taxonomy" id="372484"/>
    <lineage>
        <taxon>Bacteria</taxon>
        <taxon>Bacillati</taxon>
        <taxon>Actinomycetota</taxon>
        <taxon>Actinomycetes</taxon>
        <taxon>Micrococcales</taxon>
        <taxon>Sanguibacteraceae</taxon>
        <taxon>Sanguibacter</taxon>
    </lineage>
</organism>
<evidence type="ECO:0000256" key="1">
    <source>
        <dbReference type="ARBA" id="ARBA00006479"/>
    </source>
</evidence>
<dbReference type="Gene3D" id="1.10.10.10">
    <property type="entry name" value="Winged helix-like DNA-binding domain superfamily/Winged helix DNA-binding domain"/>
    <property type="match status" value="1"/>
</dbReference>
<dbReference type="Proteomes" id="UP000225548">
    <property type="component" value="Unassembled WGS sequence"/>
</dbReference>
<keyword evidence="2" id="KW-0808">Transferase</keyword>
<dbReference type="GO" id="GO:0016301">
    <property type="term" value="F:kinase activity"/>
    <property type="evidence" value="ECO:0007669"/>
    <property type="project" value="UniProtKB-KW"/>
</dbReference>
<dbReference type="Pfam" id="PF00480">
    <property type="entry name" value="ROK"/>
    <property type="match status" value="1"/>
</dbReference>
<accession>A0A2A9E822</accession>
<dbReference type="EMBL" id="PDJG01000001">
    <property type="protein sequence ID" value="PFG34796.1"/>
    <property type="molecule type" value="Genomic_DNA"/>
</dbReference>